<sequence length="341" mass="37250">MAAPRKRDLARADRVLPGLWRLRLPLPWPGVPHVNAYAIATGDGLVLVDTGLDEPGALAQLERALHQAGFGLEHVRLLVCTHAHPDHYGLAEPIVAAAGCELWMHPSHGHSTRAVQRPDRALERRIEVARHCGVPEDDLRRYQAERAGRGTGVAGVVRPDRDLVPGVEIETDLGTLAVHETPGHAPSHVVLHEPDSGLLISGDHLLGRIALYFDYGHTPDPAGEFLRSLEVVEGLDARLCVAGHGRPFRDVQAHVDGNRRELEAQIDRVRVALARGPQTPFELVRVLLELEQDQELTPMMVSLGLNMVLAYLTRLEVLGDAGRVDVEGEPERWEVASASGS</sequence>
<dbReference type="EMBL" id="CADCVU010000228">
    <property type="protein sequence ID" value="CAA9523437.1"/>
    <property type="molecule type" value="Genomic_DNA"/>
</dbReference>
<dbReference type="InterPro" id="IPR050855">
    <property type="entry name" value="NDM-1-like"/>
</dbReference>
<dbReference type="InterPro" id="IPR036866">
    <property type="entry name" value="RibonucZ/Hydroxyglut_hydro"/>
</dbReference>
<dbReference type="SMART" id="SM00849">
    <property type="entry name" value="Lactamase_B"/>
    <property type="match status" value="1"/>
</dbReference>
<evidence type="ECO:0000313" key="2">
    <source>
        <dbReference type="EMBL" id="CAA9523437.1"/>
    </source>
</evidence>
<feature type="domain" description="Metallo-beta-lactamase" evidence="1">
    <location>
        <begin position="33"/>
        <end position="244"/>
    </location>
</feature>
<organism evidence="2">
    <name type="scientific">uncultured Solirubrobacterales bacterium</name>
    <dbReference type="NCBI Taxonomy" id="768556"/>
    <lineage>
        <taxon>Bacteria</taxon>
        <taxon>Bacillati</taxon>
        <taxon>Actinomycetota</taxon>
        <taxon>Thermoleophilia</taxon>
        <taxon>Solirubrobacterales</taxon>
        <taxon>environmental samples</taxon>
    </lineage>
</organism>
<protein>
    <submittedName>
        <fullName evidence="2">Beta-lactamase-like</fullName>
    </submittedName>
</protein>
<name>A0A6J4THF4_9ACTN</name>
<dbReference type="Gene3D" id="3.60.15.10">
    <property type="entry name" value="Ribonuclease Z/Hydroxyacylglutathione hydrolase-like"/>
    <property type="match status" value="1"/>
</dbReference>
<dbReference type="SUPFAM" id="SSF56281">
    <property type="entry name" value="Metallo-hydrolase/oxidoreductase"/>
    <property type="match status" value="1"/>
</dbReference>
<proteinExistence type="predicted"/>
<dbReference type="PANTHER" id="PTHR42951">
    <property type="entry name" value="METALLO-BETA-LACTAMASE DOMAIN-CONTAINING"/>
    <property type="match status" value="1"/>
</dbReference>
<dbReference type="AlphaFoldDB" id="A0A6J4THF4"/>
<accession>A0A6J4THF4</accession>
<dbReference type="Pfam" id="PF00753">
    <property type="entry name" value="Lactamase_B"/>
    <property type="match status" value="1"/>
</dbReference>
<reference evidence="2" key="1">
    <citation type="submission" date="2020-02" db="EMBL/GenBank/DDBJ databases">
        <authorList>
            <person name="Meier V. D."/>
        </authorList>
    </citation>
    <scope>NUCLEOTIDE SEQUENCE</scope>
    <source>
        <strain evidence="2">AVDCRST_MAG45</strain>
    </source>
</reference>
<dbReference type="PANTHER" id="PTHR42951:SF14">
    <property type="entry name" value="METALLO-BETA-LACTAMASE SUPERFAMILY PROTEIN"/>
    <property type="match status" value="1"/>
</dbReference>
<gene>
    <name evidence="2" type="ORF">AVDCRST_MAG45-2653</name>
</gene>
<evidence type="ECO:0000259" key="1">
    <source>
        <dbReference type="SMART" id="SM00849"/>
    </source>
</evidence>
<dbReference type="InterPro" id="IPR001279">
    <property type="entry name" value="Metallo-B-lactamas"/>
</dbReference>